<evidence type="ECO:0000256" key="8">
    <source>
        <dbReference type="ARBA" id="ARBA00023224"/>
    </source>
</evidence>
<evidence type="ECO:0000256" key="2">
    <source>
        <dbReference type="ARBA" id="ARBA00022475"/>
    </source>
</evidence>
<proteinExistence type="inferred from homology"/>
<dbReference type="InterPro" id="IPR000276">
    <property type="entry name" value="GPCR_Rhodpsn"/>
</dbReference>
<keyword evidence="12" id="KW-1185">Reference proteome</keyword>
<feature type="domain" description="G-protein coupled receptors family 1 profile" evidence="11">
    <location>
        <begin position="49"/>
        <end position="501"/>
    </location>
</feature>
<keyword evidence="5 9" id="KW-0297">G-protein coupled receptor</keyword>
<feature type="transmembrane region" description="Helical" evidence="10">
    <location>
        <begin position="249"/>
        <end position="274"/>
    </location>
</feature>
<dbReference type="PANTHER" id="PTHR24248:SF120">
    <property type="entry name" value="G-PROTEIN COUPLED RECEPTORS FAMILY 1 PROFILE DOMAIN-CONTAINING PROTEIN"/>
    <property type="match status" value="1"/>
</dbReference>
<dbReference type="PRINTS" id="PR00237">
    <property type="entry name" value="GPCRRHODOPSN"/>
</dbReference>
<feature type="transmembrane region" description="Helical" evidence="10">
    <location>
        <begin position="69"/>
        <end position="88"/>
    </location>
</feature>
<dbReference type="Gene3D" id="1.20.1070.10">
    <property type="entry name" value="Rhodopsin 7-helix transmembrane proteins"/>
    <property type="match status" value="2"/>
</dbReference>
<dbReference type="Proteomes" id="UP000694888">
    <property type="component" value="Unplaced"/>
</dbReference>
<comment type="subcellular location">
    <subcellularLocation>
        <location evidence="1">Cell membrane</location>
        <topology evidence="1">Multi-pass membrane protein</topology>
    </subcellularLocation>
</comment>
<evidence type="ECO:0000256" key="1">
    <source>
        <dbReference type="ARBA" id="ARBA00004651"/>
    </source>
</evidence>
<evidence type="ECO:0000256" key="3">
    <source>
        <dbReference type="ARBA" id="ARBA00022692"/>
    </source>
</evidence>
<keyword evidence="2" id="KW-1003">Cell membrane</keyword>
<feature type="transmembrane region" description="Helical" evidence="10">
    <location>
        <begin position="139"/>
        <end position="159"/>
    </location>
</feature>
<evidence type="ECO:0000313" key="12">
    <source>
        <dbReference type="Proteomes" id="UP000694888"/>
    </source>
</evidence>
<feature type="transmembrane region" description="Helical" evidence="10">
    <location>
        <begin position="485"/>
        <end position="504"/>
    </location>
</feature>
<protein>
    <submittedName>
        <fullName evidence="13">Muscarinic acetylcholine receptor M4-like</fullName>
    </submittedName>
</protein>
<dbReference type="InterPro" id="IPR017452">
    <property type="entry name" value="GPCR_Rhodpsn_7TM"/>
</dbReference>
<sequence length="558" mass="62716">MAITQYFPCAATLSRNQAKTGESHFAGMFLVLWAQAVPLVTLSLVTIVCNGLVLWMFKVKRSLRSCKNVFLVSLALADFIIGVCMLVTTGHQIARLARRHEYHHHPYGSSIHAKDRDFVSEHFTDSNSLEKSSNIVCHLYLTLRQGALYVSLLSILLITMDRWWSIHYPFSYRARRSKRVAVLAVLLLWVFGFSTHILAVVMWDWIFQLPDAKAKINISTAHQNRTEIESSYLIPNNQPGCQLPFADDFLFMMVVSAAQYVIPVSAMLVLNGSLYRGILGRKRVQIRRSVSSSDRLYLYDVSVTSLPDAVVSCNQDDAAIQQQMHLLSDMATSQIDTKPHCNSQEVSKHHRRCSRVADGVLRRHSVCTKVLLPRSHPQSGSSFQLSLPRRRSLSHVVSGGVSNSKIGSTLSSFKRPHLSARRASSNSNNEGEKLAKELMVRQDRRAAVWLGLLVLVFLLCWLPHTALSVLRSHRSDAVPGWALDLSLWVLLANSAVNPLLYGLFNKEIRRAFRAWACGSQHRFRLKNALIYHSLYLNALASGGRRLSAFASSDRLQGL</sequence>
<evidence type="ECO:0000256" key="5">
    <source>
        <dbReference type="ARBA" id="ARBA00023040"/>
    </source>
</evidence>
<evidence type="ECO:0000259" key="11">
    <source>
        <dbReference type="PROSITE" id="PS50262"/>
    </source>
</evidence>
<keyword evidence="3 9" id="KW-0812">Transmembrane</keyword>
<comment type="similarity">
    <text evidence="9">Belongs to the G-protein coupled receptor 1 family.</text>
</comment>
<organism evidence="12 13">
    <name type="scientific">Aplysia californica</name>
    <name type="common">California sea hare</name>
    <dbReference type="NCBI Taxonomy" id="6500"/>
    <lineage>
        <taxon>Eukaryota</taxon>
        <taxon>Metazoa</taxon>
        <taxon>Spiralia</taxon>
        <taxon>Lophotrochozoa</taxon>
        <taxon>Mollusca</taxon>
        <taxon>Gastropoda</taxon>
        <taxon>Heterobranchia</taxon>
        <taxon>Euthyneura</taxon>
        <taxon>Tectipleura</taxon>
        <taxon>Aplysiida</taxon>
        <taxon>Aplysioidea</taxon>
        <taxon>Aplysiidae</taxon>
        <taxon>Aplysia</taxon>
    </lineage>
</organism>
<feature type="transmembrane region" description="Helical" evidence="10">
    <location>
        <begin position="446"/>
        <end position="465"/>
    </location>
</feature>
<dbReference type="Pfam" id="PF00001">
    <property type="entry name" value="7tm_1"/>
    <property type="match status" value="1"/>
</dbReference>
<keyword evidence="8 9" id="KW-0807">Transducer</keyword>
<dbReference type="RefSeq" id="XP_005095670.1">
    <property type="nucleotide sequence ID" value="XM_005095613.1"/>
</dbReference>
<feature type="transmembrane region" description="Helical" evidence="10">
    <location>
        <begin position="180"/>
        <end position="203"/>
    </location>
</feature>
<evidence type="ECO:0000256" key="4">
    <source>
        <dbReference type="ARBA" id="ARBA00022989"/>
    </source>
</evidence>
<dbReference type="GeneID" id="101856644"/>
<dbReference type="SUPFAM" id="SSF81321">
    <property type="entry name" value="Family A G protein-coupled receptor-like"/>
    <property type="match status" value="1"/>
</dbReference>
<name>A0ABM0JK91_APLCA</name>
<evidence type="ECO:0000313" key="13">
    <source>
        <dbReference type="RefSeq" id="XP_005095670.1"/>
    </source>
</evidence>
<dbReference type="PROSITE" id="PS50262">
    <property type="entry name" value="G_PROTEIN_RECEP_F1_2"/>
    <property type="match status" value="1"/>
</dbReference>
<keyword evidence="4 10" id="KW-1133">Transmembrane helix</keyword>
<accession>A0ABM0JK91</accession>
<dbReference type="PROSITE" id="PS00237">
    <property type="entry name" value="G_PROTEIN_RECEP_F1_1"/>
    <property type="match status" value="1"/>
</dbReference>
<feature type="transmembrane region" description="Helical" evidence="10">
    <location>
        <begin position="32"/>
        <end position="57"/>
    </location>
</feature>
<keyword evidence="6 10" id="KW-0472">Membrane</keyword>
<evidence type="ECO:0000256" key="6">
    <source>
        <dbReference type="ARBA" id="ARBA00023136"/>
    </source>
</evidence>
<dbReference type="PANTHER" id="PTHR24248">
    <property type="entry name" value="ADRENERGIC RECEPTOR-RELATED G-PROTEIN COUPLED RECEPTOR"/>
    <property type="match status" value="1"/>
</dbReference>
<evidence type="ECO:0000256" key="10">
    <source>
        <dbReference type="SAM" id="Phobius"/>
    </source>
</evidence>
<evidence type="ECO:0000256" key="9">
    <source>
        <dbReference type="RuleBase" id="RU000688"/>
    </source>
</evidence>
<reference evidence="13" key="1">
    <citation type="submission" date="2025-08" db="UniProtKB">
        <authorList>
            <consortium name="RefSeq"/>
        </authorList>
    </citation>
    <scope>IDENTIFICATION</scope>
</reference>
<evidence type="ECO:0000256" key="7">
    <source>
        <dbReference type="ARBA" id="ARBA00023170"/>
    </source>
</evidence>
<keyword evidence="7 9" id="KW-0675">Receptor</keyword>
<gene>
    <name evidence="13" type="primary">LOC101856644</name>
</gene>